<sequence length="929" mass="105516">MAKENLILECTYCKALVWYSESSGTDVRTGEPTYTVCCQQGRVKLPPLKDPPDYLQSLPANSTPFRNNIRVYNSMLAFTSVGASIDHSITSENGPPAYRIHGQLFHRIGSLIPMPGKPPQFLQMWIVDTDNEVTNRMKTMTRRKPSEALEEDIITGLTNMLDENNYLSKFFRKARDLYKSNECQYLTIRLVGQKGKGKGLTDAKQLGKRIILPSSFTGGPRYMIEKYHDAMAICRTYGNPNLFITMTANPNWPDIKDHLTKYGGLAGNDRPDIECRVFKMKLDQLFKDLEKGTFFSPYIAEFQKRGLPHAHMLLWLENAPKIPSTSDINAIISAELPNKTDDPVWFALVERHMMHGPCGKDMPSSPCMSNQVCSKKYPRRYTDSTTIDKSGYIIYRRRQEDPNFVLEGKTRLDNRFVIPHNIDILKKYESHINVEWCNTTNAIKYLFKYITKGVDKATVLIEKGKEKYGIEKTMFTEWMGMNAKCPEARKLLDAKVWHTRKQGDTIGRIITIHPYADILKKKQREFGFDQKKTYDAVLNSIDNNLGQFFFLNGAGGTAPMSHRRMFEALDRTLRDILSAKDPSASNKLFGGITVLLGGDFRQILPVIPQGTRADTVLASISQSYLWNECSVYVLHENMRLQQSEKNFAEWLVSVGDGTAPKADKLIDNKDNQWEIVAVENRFMMQPSRDPLHQIADAADVLCNNSKTPIDYLTETAIITPRNETVDEINNYMLSQAPGEAREYLSYDSIEKADTIGLHYKTMYPPEYLNCLEFPGLPKHKLVLKVGIPAMLLRNINQKEGLCNGTRLIVTHMAERAIEGEIVTGTHVGKRVSLPRIILSPIVSDHPFILKRRQFPIRVCYAMTINKSQGQSLKSVILYLPKPVFSHGQLYVALSRVTSPEGLSILQEEKDSVTGVNNIVYKEIFNNIPQ</sequence>
<dbReference type="InterPro" id="IPR049163">
    <property type="entry name" value="Pif1-like_2B_dom"/>
</dbReference>
<dbReference type="GO" id="GO:0005524">
    <property type="term" value="F:ATP binding"/>
    <property type="evidence" value="ECO:0007669"/>
    <property type="project" value="UniProtKB-KW"/>
</dbReference>
<feature type="domain" description="DNA helicase Pif1-like 2B" evidence="4">
    <location>
        <begin position="766"/>
        <end position="811"/>
    </location>
</feature>
<dbReference type="InterPro" id="IPR010285">
    <property type="entry name" value="DNA_helicase_pif1-like_DEAD"/>
</dbReference>
<protein>
    <recommendedName>
        <fullName evidence="1">ATP-dependent DNA helicase</fullName>
        <ecNumber evidence="1">5.6.2.3</ecNumber>
    </recommendedName>
</protein>
<dbReference type="EC" id="5.6.2.3" evidence="1"/>
<organism evidence="5 6">
    <name type="scientific">Brassica oleracea var. oleracea</name>
    <dbReference type="NCBI Taxonomy" id="109376"/>
    <lineage>
        <taxon>Eukaryota</taxon>
        <taxon>Viridiplantae</taxon>
        <taxon>Streptophyta</taxon>
        <taxon>Embryophyta</taxon>
        <taxon>Tracheophyta</taxon>
        <taxon>Spermatophyta</taxon>
        <taxon>Magnoliopsida</taxon>
        <taxon>eudicotyledons</taxon>
        <taxon>Gunneridae</taxon>
        <taxon>Pentapetalae</taxon>
        <taxon>rosids</taxon>
        <taxon>malvids</taxon>
        <taxon>Brassicales</taxon>
        <taxon>Brassicaceae</taxon>
        <taxon>Brassiceae</taxon>
        <taxon>Brassica</taxon>
    </lineage>
</organism>
<proteinExistence type="inferred from homology"/>
<feature type="domain" description="Helitron helicase-like" evidence="3">
    <location>
        <begin position="122"/>
        <end position="314"/>
    </location>
</feature>
<dbReference type="GO" id="GO:0006310">
    <property type="term" value="P:DNA recombination"/>
    <property type="evidence" value="ECO:0007669"/>
    <property type="project" value="UniProtKB-KW"/>
</dbReference>
<evidence type="ECO:0000313" key="6">
    <source>
        <dbReference type="Proteomes" id="UP000032141"/>
    </source>
</evidence>
<dbReference type="GO" id="GO:0006281">
    <property type="term" value="P:DNA repair"/>
    <property type="evidence" value="ECO:0007669"/>
    <property type="project" value="UniProtKB-KW"/>
</dbReference>
<keyword evidence="1" id="KW-0067">ATP-binding</keyword>
<evidence type="ECO:0000259" key="3">
    <source>
        <dbReference type="Pfam" id="PF14214"/>
    </source>
</evidence>
<dbReference type="Pfam" id="PF05970">
    <property type="entry name" value="PIF1"/>
    <property type="match status" value="1"/>
</dbReference>
<name>A0A0D3CQ24_BRAOL</name>
<dbReference type="CDD" id="cd18809">
    <property type="entry name" value="SF1_C_RecD"/>
    <property type="match status" value="1"/>
</dbReference>
<dbReference type="Gene3D" id="3.40.50.300">
    <property type="entry name" value="P-loop containing nucleotide triphosphate hydrolases"/>
    <property type="match status" value="1"/>
</dbReference>
<dbReference type="PANTHER" id="PTHR10492">
    <property type="match status" value="1"/>
</dbReference>
<accession>A0A0D3CQ24</accession>
<dbReference type="FunFam" id="3.40.50.300:FF:002884">
    <property type="entry name" value="ATP-dependent DNA helicase"/>
    <property type="match status" value="1"/>
</dbReference>
<keyword evidence="1" id="KW-0378">Hydrolase</keyword>
<keyword evidence="6" id="KW-1185">Reference proteome</keyword>
<dbReference type="GO" id="GO:0016887">
    <property type="term" value="F:ATP hydrolysis activity"/>
    <property type="evidence" value="ECO:0007669"/>
    <property type="project" value="RHEA"/>
</dbReference>
<dbReference type="EnsemblPlants" id="Bo6g026250.1">
    <property type="protein sequence ID" value="Bo6g026250.1"/>
    <property type="gene ID" value="Bo6g026250"/>
</dbReference>
<keyword evidence="1" id="KW-0347">Helicase</keyword>
<dbReference type="OMA" id="VIPHNID"/>
<dbReference type="Pfam" id="PF14214">
    <property type="entry name" value="Helitron_like_N"/>
    <property type="match status" value="1"/>
</dbReference>
<dbReference type="eggNOG" id="KOG0987">
    <property type="taxonomic scope" value="Eukaryota"/>
</dbReference>
<dbReference type="Gramene" id="Bo6g026250.1">
    <property type="protein sequence ID" value="Bo6g026250.1"/>
    <property type="gene ID" value="Bo6g026250"/>
</dbReference>
<reference evidence="5" key="2">
    <citation type="submission" date="2015-03" db="UniProtKB">
        <authorList>
            <consortium name="EnsemblPlants"/>
        </authorList>
    </citation>
    <scope>IDENTIFICATION</scope>
</reference>
<dbReference type="GO" id="GO:0043139">
    <property type="term" value="F:5'-3' DNA helicase activity"/>
    <property type="evidence" value="ECO:0007669"/>
    <property type="project" value="UniProtKB-EC"/>
</dbReference>
<dbReference type="Pfam" id="PF21530">
    <property type="entry name" value="Pif1_2B_dom"/>
    <property type="match status" value="1"/>
</dbReference>
<dbReference type="AlphaFoldDB" id="A0A0D3CQ24"/>
<dbReference type="PANTHER" id="PTHR10492:SF90">
    <property type="entry name" value="ATP-DEPENDENT DNA HELICASE"/>
    <property type="match status" value="1"/>
</dbReference>
<comment type="catalytic activity">
    <reaction evidence="1">
        <text>ATP + H2O = ADP + phosphate + H(+)</text>
        <dbReference type="Rhea" id="RHEA:13065"/>
        <dbReference type="ChEBI" id="CHEBI:15377"/>
        <dbReference type="ChEBI" id="CHEBI:15378"/>
        <dbReference type="ChEBI" id="CHEBI:30616"/>
        <dbReference type="ChEBI" id="CHEBI:43474"/>
        <dbReference type="ChEBI" id="CHEBI:456216"/>
        <dbReference type="EC" id="5.6.2.3"/>
    </reaction>
</comment>
<dbReference type="SUPFAM" id="SSF52540">
    <property type="entry name" value="P-loop containing nucleoside triphosphate hydrolases"/>
    <property type="match status" value="1"/>
</dbReference>
<dbReference type="GO" id="GO:0000723">
    <property type="term" value="P:telomere maintenance"/>
    <property type="evidence" value="ECO:0007669"/>
    <property type="project" value="InterPro"/>
</dbReference>
<keyword evidence="1" id="KW-0547">Nucleotide-binding</keyword>
<evidence type="ECO:0000313" key="5">
    <source>
        <dbReference type="EnsemblPlants" id="Bo6g026250.1"/>
    </source>
</evidence>
<evidence type="ECO:0000256" key="1">
    <source>
        <dbReference type="RuleBase" id="RU363044"/>
    </source>
</evidence>
<keyword evidence="1" id="KW-0233">DNA recombination</keyword>
<dbReference type="Proteomes" id="UP000032141">
    <property type="component" value="Chromosome C6"/>
</dbReference>
<comment type="similarity">
    <text evidence="1">Belongs to the helicase family.</text>
</comment>
<feature type="domain" description="DNA helicase Pif1-like DEAD-box helicase" evidence="2">
    <location>
        <begin position="558"/>
        <end position="663"/>
    </location>
</feature>
<comment type="cofactor">
    <cofactor evidence="1">
        <name>Mg(2+)</name>
        <dbReference type="ChEBI" id="CHEBI:18420"/>
    </cofactor>
</comment>
<dbReference type="InterPro" id="IPR025476">
    <property type="entry name" value="Helitron_helicase-like"/>
</dbReference>
<keyword evidence="1" id="KW-0227">DNA damage</keyword>
<dbReference type="HOGENOM" id="CLU_001324_0_2_1"/>
<dbReference type="InterPro" id="IPR027417">
    <property type="entry name" value="P-loop_NTPase"/>
</dbReference>
<reference evidence="5 6" key="1">
    <citation type="journal article" date="2014" name="Genome Biol.">
        <title>Transcriptome and methylome profiling reveals relics of genome dominance in the mesopolyploid Brassica oleracea.</title>
        <authorList>
            <person name="Parkin I.A."/>
            <person name="Koh C."/>
            <person name="Tang H."/>
            <person name="Robinson S.J."/>
            <person name="Kagale S."/>
            <person name="Clarke W.E."/>
            <person name="Town C.D."/>
            <person name="Nixon J."/>
            <person name="Krishnakumar V."/>
            <person name="Bidwell S.L."/>
            <person name="Denoeud F."/>
            <person name="Belcram H."/>
            <person name="Links M.G."/>
            <person name="Just J."/>
            <person name="Clarke C."/>
            <person name="Bender T."/>
            <person name="Huebert T."/>
            <person name="Mason A.S."/>
            <person name="Pires J.C."/>
            <person name="Barker G."/>
            <person name="Moore J."/>
            <person name="Walley P.G."/>
            <person name="Manoli S."/>
            <person name="Batley J."/>
            <person name="Edwards D."/>
            <person name="Nelson M.N."/>
            <person name="Wang X."/>
            <person name="Paterson A.H."/>
            <person name="King G."/>
            <person name="Bancroft I."/>
            <person name="Chalhoub B."/>
            <person name="Sharpe A.G."/>
        </authorList>
    </citation>
    <scope>NUCLEOTIDE SEQUENCE</scope>
    <source>
        <strain evidence="5 6">cv. TO1000</strain>
    </source>
</reference>
<keyword evidence="1" id="KW-0234">DNA repair</keyword>
<evidence type="ECO:0000259" key="4">
    <source>
        <dbReference type="Pfam" id="PF21530"/>
    </source>
</evidence>
<evidence type="ECO:0000259" key="2">
    <source>
        <dbReference type="Pfam" id="PF05970"/>
    </source>
</evidence>